<feature type="region of interest" description="Disordered" evidence="1">
    <location>
        <begin position="221"/>
        <end position="273"/>
    </location>
</feature>
<dbReference type="AlphaFoldDB" id="A0A2N3R3Y2"/>
<comment type="caution">
    <text evidence="2">The sequence shown here is derived from an EMBL/GenBank/DDBJ whole genome shotgun (WGS) entry which is preliminary data.</text>
</comment>
<feature type="region of interest" description="Disordered" evidence="1">
    <location>
        <begin position="1"/>
        <end position="48"/>
    </location>
</feature>
<evidence type="ECO:0000313" key="3">
    <source>
        <dbReference type="Proteomes" id="UP000233762"/>
    </source>
</evidence>
<feature type="non-terminal residue" evidence="2">
    <location>
        <position position="1"/>
    </location>
</feature>
<sequence>VRLRGHHPLRPGIQPGSPHTRFSPTGGRRVGTGTAAPTTPMPQPPTGITRHRFSHHPLSLATTHGVSFPAGTEMFHFPAYPPQTFLRCRPTTAGGLPHSDTLGSKPCRRLPEAYRGPTRPSSVLPAKASTIRPWQQTHQPCKPRPLGPCHMHWNTLRQLIRSSKHHPHQQCGRLYQNTREHDPRTHPTGGHATVRQNQQYEHTRHTPQGTPFMLASTLQFSNHHTTPPQAPTPQGTRPGRRERNTTPDKGAWRSGNPTACTTPPPTPQRAQAP</sequence>
<organism evidence="2 3">
    <name type="scientific">Bifidobacterium pseudolongum subsp. globosum</name>
    <dbReference type="NCBI Taxonomy" id="1690"/>
    <lineage>
        <taxon>Bacteria</taxon>
        <taxon>Bacillati</taxon>
        <taxon>Actinomycetota</taxon>
        <taxon>Actinomycetes</taxon>
        <taxon>Bifidobacteriales</taxon>
        <taxon>Bifidobacteriaceae</taxon>
        <taxon>Bifidobacterium</taxon>
    </lineage>
</organism>
<evidence type="ECO:0000256" key="1">
    <source>
        <dbReference type="SAM" id="MobiDB-lite"/>
    </source>
</evidence>
<gene>
    <name evidence="2" type="ORF">CQR50_1634</name>
</gene>
<reference evidence="2 3" key="1">
    <citation type="submission" date="2017-10" db="EMBL/GenBank/DDBJ databases">
        <title>Bifidobacterium genomics.</title>
        <authorList>
            <person name="Lugli G.A."/>
            <person name="Milani C."/>
            <person name="Mancabelli L."/>
        </authorList>
    </citation>
    <scope>NUCLEOTIDE SEQUENCE [LARGE SCALE GENOMIC DNA]</scope>
    <source>
        <strain evidence="2 3">1520B</strain>
    </source>
</reference>
<accession>A0A2N3R3Y2</accession>
<protein>
    <submittedName>
        <fullName evidence="2">Uncharacterized protein</fullName>
    </submittedName>
</protein>
<feature type="compositionally biased region" description="Low complexity" evidence="1">
    <location>
        <begin position="24"/>
        <end position="38"/>
    </location>
</feature>
<name>A0A2N3R3Y2_9BIFI</name>
<dbReference type="EMBL" id="PCHH01000017">
    <property type="protein sequence ID" value="PKV02463.1"/>
    <property type="molecule type" value="Genomic_DNA"/>
</dbReference>
<evidence type="ECO:0000313" key="2">
    <source>
        <dbReference type="EMBL" id="PKV02463.1"/>
    </source>
</evidence>
<dbReference type="Proteomes" id="UP000233762">
    <property type="component" value="Unassembled WGS sequence"/>
</dbReference>
<proteinExistence type="predicted"/>